<reference evidence="1 2" key="2">
    <citation type="submission" date="2019-05" db="EMBL/GenBank/DDBJ databases">
        <authorList>
            <person name="Suflita J.M."/>
            <person name="Marks C.R."/>
        </authorList>
    </citation>
    <scope>NUCLEOTIDE SEQUENCE [LARGE SCALE GENOMIC DNA]</scope>
    <source>
        <strain evidence="1 2">ALDC</strain>
    </source>
</reference>
<evidence type="ECO:0000313" key="2">
    <source>
        <dbReference type="Proteomes" id="UP000298602"/>
    </source>
</evidence>
<protein>
    <recommendedName>
        <fullName evidence="3">Fibronectin type III domain-containing protein</fullName>
    </recommendedName>
</protein>
<organism evidence="1 2">
    <name type="scientific">Desulfoglaeba alkanexedens ALDC</name>
    <dbReference type="NCBI Taxonomy" id="980445"/>
    <lineage>
        <taxon>Bacteria</taxon>
        <taxon>Pseudomonadati</taxon>
        <taxon>Thermodesulfobacteriota</taxon>
        <taxon>Syntrophobacteria</taxon>
        <taxon>Syntrophobacterales</taxon>
        <taxon>Syntrophobacteraceae</taxon>
        <taxon>Desulfoglaeba</taxon>
    </lineage>
</organism>
<dbReference type="OrthoDB" id="5504156at2"/>
<dbReference type="InterPro" id="IPR036116">
    <property type="entry name" value="FN3_sf"/>
</dbReference>
<keyword evidence="2" id="KW-1185">Reference proteome</keyword>
<dbReference type="EMBL" id="CP040098">
    <property type="protein sequence ID" value="QCQ20887.1"/>
    <property type="molecule type" value="Genomic_DNA"/>
</dbReference>
<dbReference type="AlphaFoldDB" id="A0A4P8KZB8"/>
<proteinExistence type="predicted"/>
<name>A0A4P8KZB8_9BACT</name>
<dbReference type="Gene3D" id="2.60.40.10">
    <property type="entry name" value="Immunoglobulins"/>
    <property type="match status" value="2"/>
</dbReference>
<reference evidence="1 2" key="1">
    <citation type="submission" date="2019-05" db="EMBL/GenBank/DDBJ databases">
        <title>The Complete Genome Sequence of the n-alkane-degrading Desulfoglaeba alkanexedens ALDC reveals multiple alkylsuccinate synthase gene clusters.</title>
        <authorList>
            <person name="Callaghan A.V."/>
            <person name="Davidova I.A."/>
            <person name="Duncan K.E."/>
            <person name="Morris B."/>
            <person name="McInerney M.J."/>
        </authorList>
    </citation>
    <scope>NUCLEOTIDE SEQUENCE [LARGE SCALE GENOMIC DNA]</scope>
    <source>
        <strain evidence="1 2">ALDC</strain>
    </source>
</reference>
<dbReference type="PROSITE" id="PS51257">
    <property type="entry name" value="PROKAR_LIPOPROTEIN"/>
    <property type="match status" value="1"/>
</dbReference>
<dbReference type="Proteomes" id="UP000298602">
    <property type="component" value="Chromosome"/>
</dbReference>
<dbReference type="InterPro" id="IPR013783">
    <property type="entry name" value="Ig-like_fold"/>
</dbReference>
<gene>
    <name evidence="1" type="ORF">FDQ92_00940</name>
</gene>
<dbReference type="RefSeq" id="WP_137422857.1">
    <property type="nucleotide sequence ID" value="NZ_CP040098.1"/>
</dbReference>
<dbReference type="SUPFAM" id="SSF49265">
    <property type="entry name" value="Fibronectin type III"/>
    <property type="match status" value="2"/>
</dbReference>
<sequence length="360" mass="39448">MIVDGRTFPSPLRRVVLVSLVVLMLSACGKKTPPKPIAEVPPPVVEGFTAEVSGGRVLLEWSVTRERGDKAAAPDERLIIQRSLVQWKDRQCRECPPLALHQVADLNPKSPAPAVLEDGRYRWADRNVALGEVYRYQIALVERGGRALSVSPPLHVWMMEPPPAPAALSAVAELRGIMLKWKDPGGIEPALAQGATIAYRVERWDPEKEWVPLSRTPVRGNGYLDAQVDVGAMHKYRVTSLYEAGDALVYGNSAEIEVIAAPEAVAPPPPETVWIIPHGGSLEVYWSESVQGVGGYHVYRKQGREITRLTAQPVAGPPFVDAAVEKNEVYLYAVSCVSSGASQREGLLSKWVEIRNVSFD</sequence>
<evidence type="ECO:0008006" key="3">
    <source>
        <dbReference type="Google" id="ProtNLM"/>
    </source>
</evidence>
<dbReference type="KEGG" id="dax:FDQ92_00940"/>
<evidence type="ECO:0000313" key="1">
    <source>
        <dbReference type="EMBL" id="QCQ20887.1"/>
    </source>
</evidence>
<accession>A0A4P8KZB8</accession>